<evidence type="ECO:0000313" key="8">
    <source>
        <dbReference type="EMBL" id="KFC79830.1"/>
    </source>
</evidence>
<dbReference type="eggNOG" id="COG4790">
    <property type="taxonomic scope" value="Bacteria"/>
</dbReference>
<dbReference type="RefSeq" id="WP_034792170.1">
    <property type="nucleotide sequence ID" value="NZ_JMPJ01000063.1"/>
</dbReference>
<comment type="subcellular location">
    <subcellularLocation>
        <location evidence="1">Cell membrane</location>
        <topology evidence="1">Multi-pass membrane protein</topology>
    </subcellularLocation>
</comment>
<comment type="similarity">
    <text evidence="2 7">Belongs to the FliP/MopC/SpaP family.</text>
</comment>
<dbReference type="NCBIfam" id="NF009438">
    <property type="entry name" value="PRK12797.1"/>
    <property type="match status" value="1"/>
</dbReference>
<dbReference type="InterPro" id="IPR005838">
    <property type="entry name" value="T3SS_IM_P"/>
</dbReference>
<dbReference type="GO" id="GO:0005886">
    <property type="term" value="C:plasma membrane"/>
    <property type="evidence" value="ECO:0007669"/>
    <property type="project" value="UniProtKB-SubCell"/>
</dbReference>
<dbReference type="PROSITE" id="PS01060">
    <property type="entry name" value="FLIP_1"/>
    <property type="match status" value="1"/>
</dbReference>
<dbReference type="InterPro" id="IPR005773">
    <property type="entry name" value="T3SS_YscR-like"/>
</dbReference>
<dbReference type="AlphaFoldDB" id="A0A085G7Y5"/>
<feature type="transmembrane region" description="Helical" evidence="7">
    <location>
        <begin position="196"/>
        <end position="220"/>
    </location>
</feature>
<evidence type="ECO:0000256" key="2">
    <source>
        <dbReference type="ARBA" id="ARBA00006257"/>
    </source>
</evidence>
<keyword evidence="6 7" id="KW-0472">Membrane</keyword>
<dbReference type="GeneID" id="78382832"/>
<dbReference type="NCBIfam" id="TIGR01102">
    <property type="entry name" value="yscR"/>
    <property type="match status" value="1"/>
</dbReference>
<feature type="transmembrane region" description="Helical" evidence="7">
    <location>
        <begin position="162"/>
        <end position="184"/>
    </location>
</feature>
<keyword evidence="3 7" id="KW-1003">Cell membrane</keyword>
<dbReference type="OrthoDB" id="9805111at2"/>
<reference evidence="8 9" key="1">
    <citation type="submission" date="2014-05" db="EMBL/GenBank/DDBJ databases">
        <title>ATOL: Assembling a taxonomically balanced genome-scale reconstruction of the evolutionary history of the Enterobacteriaceae.</title>
        <authorList>
            <person name="Plunkett G.III."/>
            <person name="Neeno-Eckwall E.C."/>
            <person name="Glasner J.D."/>
            <person name="Perna N.T."/>
        </authorList>
    </citation>
    <scope>NUCLEOTIDE SEQUENCE [LARGE SCALE GENOMIC DNA]</scope>
    <source>
        <strain evidence="8 9">ATCC 33852</strain>
    </source>
</reference>
<gene>
    <name evidence="8" type="ORF">GEAM_2613</name>
</gene>
<evidence type="ECO:0000256" key="3">
    <source>
        <dbReference type="ARBA" id="ARBA00022475"/>
    </source>
</evidence>
<feature type="transmembrane region" description="Helical" evidence="7">
    <location>
        <begin position="12"/>
        <end position="36"/>
    </location>
</feature>
<name>A0A085G7Y5_EWIA3</name>
<dbReference type="GO" id="GO:0009306">
    <property type="term" value="P:protein secretion"/>
    <property type="evidence" value="ECO:0007669"/>
    <property type="project" value="UniProtKB-UniRule"/>
</dbReference>
<dbReference type="PANTHER" id="PTHR30587:SF2">
    <property type="entry name" value="SURFACE PRESENTATION OF ANTIGENS PROTEIN SPAP"/>
    <property type="match status" value="1"/>
</dbReference>
<dbReference type="Pfam" id="PF00813">
    <property type="entry name" value="FliP"/>
    <property type="match status" value="1"/>
</dbReference>
<evidence type="ECO:0000256" key="1">
    <source>
        <dbReference type="ARBA" id="ARBA00004651"/>
    </source>
</evidence>
<keyword evidence="5 7" id="KW-1133">Transmembrane helix</keyword>
<keyword evidence="4 7" id="KW-0812">Transmembrane</keyword>
<accession>A0A085G7Y5</accession>
<keyword evidence="9" id="KW-1185">Reference proteome</keyword>
<dbReference type="PROSITE" id="PS01061">
    <property type="entry name" value="FLIP_2"/>
    <property type="match status" value="1"/>
</dbReference>
<evidence type="ECO:0000313" key="9">
    <source>
        <dbReference type="Proteomes" id="UP000028640"/>
    </source>
</evidence>
<dbReference type="PANTHER" id="PTHR30587">
    <property type="entry name" value="FLAGELLAR BIOSYNTHETIC PROTEIN FLIP"/>
    <property type="match status" value="1"/>
</dbReference>
<evidence type="ECO:0000256" key="6">
    <source>
        <dbReference type="ARBA" id="ARBA00023136"/>
    </source>
</evidence>
<protein>
    <submittedName>
        <fullName evidence="8">Type III secretion system inner membrane protein</fullName>
    </submittedName>
</protein>
<dbReference type="STRING" id="910964.GEAM_2613"/>
<sequence length="221" mass="24491">MTTDLNAFNPLALALLLGALSLMPLALMITTSFLKISIVLMLTRNALGVQQIPPNMALYSIALAATLFVMAPVFNGMHQRFTDRPIDTTSSEKLESTLANGIQPLTVFMQHNTDADIETHLQENTQRMWPKDMADSAVKDRNNLMLLIPAFVLSELQSGFKIGFLIFIPFVVVDLIVSNVLLALGMQMVSPMTISLPLKILLFVMANGWTRLLDGLFYSYL</sequence>
<evidence type="ECO:0000256" key="5">
    <source>
        <dbReference type="ARBA" id="ARBA00022989"/>
    </source>
</evidence>
<organism evidence="8 9">
    <name type="scientific">Ewingella americana (strain ATCC 33852 / DSM 4580 / CCUG 14506 / JCM 5911 / LMG 7869 / NCTC 12157 / CDC 1468-78)</name>
    <dbReference type="NCBI Taxonomy" id="910964"/>
    <lineage>
        <taxon>Bacteria</taxon>
        <taxon>Pseudomonadati</taxon>
        <taxon>Pseudomonadota</taxon>
        <taxon>Gammaproteobacteria</taxon>
        <taxon>Enterobacterales</taxon>
        <taxon>Yersiniaceae</taxon>
        <taxon>Ewingella</taxon>
    </lineage>
</organism>
<dbReference type="EMBL" id="JMPJ01000063">
    <property type="protein sequence ID" value="KFC79830.1"/>
    <property type="molecule type" value="Genomic_DNA"/>
</dbReference>
<feature type="transmembrane region" description="Helical" evidence="7">
    <location>
        <begin position="56"/>
        <end position="74"/>
    </location>
</feature>
<dbReference type="PRINTS" id="PR01302">
    <property type="entry name" value="TYPE3IMPPROT"/>
</dbReference>
<evidence type="ECO:0000256" key="7">
    <source>
        <dbReference type="RuleBase" id="RU362070"/>
    </source>
</evidence>
<evidence type="ECO:0000256" key="4">
    <source>
        <dbReference type="ARBA" id="ARBA00022692"/>
    </source>
</evidence>
<proteinExistence type="inferred from homology"/>
<comment type="caution">
    <text evidence="8">The sequence shown here is derived from an EMBL/GenBank/DDBJ whole genome shotgun (WGS) entry which is preliminary data.</text>
</comment>
<dbReference type="Proteomes" id="UP000028640">
    <property type="component" value="Unassembled WGS sequence"/>
</dbReference>